<evidence type="ECO:0000313" key="2">
    <source>
        <dbReference type="Proteomes" id="UP000267096"/>
    </source>
</evidence>
<keyword evidence="2" id="KW-1185">Reference proteome</keyword>
<sequence length="30" mass="3646">MKSRRQTRRRRCANGGIRTHTKKMLMTRSK</sequence>
<gene>
    <name evidence="1" type="ORF">ASIM_LOCUS8160</name>
</gene>
<protein>
    <submittedName>
        <fullName evidence="1">Uncharacterized protein</fullName>
    </submittedName>
</protein>
<dbReference type="Proteomes" id="UP000267096">
    <property type="component" value="Unassembled WGS sequence"/>
</dbReference>
<reference evidence="1 2" key="1">
    <citation type="submission" date="2018-11" db="EMBL/GenBank/DDBJ databases">
        <authorList>
            <consortium name="Pathogen Informatics"/>
        </authorList>
    </citation>
    <scope>NUCLEOTIDE SEQUENCE [LARGE SCALE GENOMIC DNA]</scope>
</reference>
<dbReference type="AlphaFoldDB" id="A0A3P6QG30"/>
<evidence type="ECO:0000313" key="1">
    <source>
        <dbReference type="EMBL" id="VDK30971.1"/>
    </source>
</evidence>
<dbReference type="EMBL" id="UYRR01021408">
    <property type="protein sequence ID" value="VDK30971.1"/>
    <property type="molecule type" value="Genomic_DNA"/>
</dbReference>
<proteinExistence type="predicted"/>
<name>A0A3P6QG30_ANISI</name>
<organism evidence="1 2">
    <name type="scientific">Anisakis simplex</name>
    <name type="common">Herring worm</name>
    <dbReference type="NCBI Taxonomy" id="6269"/>
    <lineage>
        <taxon>Eukaryota</taxon>
        <taxon>Metazoa</taxon>
        <taxon>Ecdysozoa</taxon>
        <taxon>Nematoda</taxon>
        <taxon>Chromadorea</taxon>
        <taxon>Rhabditida</taxon>
        <taxon>Spirurina</taxon>
        <taxon>Ascaridomorpha</taxon>
        <taxon>Ascaridoidea</taxon>
        <taxon>Anisakidae</taxon>
        <taxon>Anisakis</taxon>
        <taxon>Anisakis simplex complex</taxon>
    </lineage>
</organism>
<accession>A0A3P6QG30</accession>